<organism evidence="13 14">
    <name type="scientific">Marinobacter koreensis</name>
    <dbReference type="NCBI Taxonomy" id="335974"/>
    <lineage>
        <taxon>Bacteria</taxon>
        <taxon>Pseudomonadati</taxon>
        <taxon>Pseudomonadota</taxon>
        <taxon>Gammaproteobacteria</taxon>
        <taxon>Pseudomonadales</taxon>
        <taxon>Marinobacteraceae</taxon>
        <taxon>Marinobacter</taxon>
    </lineage>
</organism>
<dbReference type="PANTHER" id="PTHR13847:SF283">
    <property type="entry name" value="TRNA 5-METHYLAMINOMETHYL-2-THIOURIDINE BIOSYNTHESIS BIFUNCTIONAL PROTEIN MNMC"/>
    <property type="match status" value="1"/>
</dbReference>
<keyword evidence="3 10" id="KW-0285">Flavoprotein</keyword>
<feature type="region of interest" description="tRNA (mnm(5)s(2)U34)-methyltransferase" evidence="10">
    <location>
        <begin position="1"/>
        <end position="242"/>
    </location>
</feature>
<proteinExistence type="inferred from homology"/>
<dbReference type="InterPro" id="IPR006076">
    <property type="entry name" value="FAD-dep_OxRdtase"/>
</dbReference>
<evidence type="ECO:0000256" key="9">
    <source>
        <dbReference type="ARBA" id="ARBA00023268"/>
    </source>
</evidence>
<evidence type="ECO:0000256" key="5">
    <source>
        <dbReference type="ARBA" id="ARBA00022691"/>
    </source>
</evidence>
<dbReference type="Gene3D" id="3.30.9.10">
    <property type="entry name" value="D-Amino Acid Oxidase, subunit A, domain 2"/>
    <property type="match status" value="1"/>
</dbReference>
<dbReference type="SUPFAM" id="SSF51905">
    <property type="entry name" value="FAD/NAD(P)-binding domain"/>
    <property type="match status" value="1"/>
</dbReference>
<sequence length="642" mass="70757">MGEYNVKPPAIEAADLQWRDGIPESRQFGDVYFSRDNGLEETRYVFLQQNGLPERFQALEDNDVFVVAETGFGTGLNFLATWQAWQQHRPPNNAILHFVSAERFPIAPEDLARALELWPELKPLADELLASYPPLFRGNHRLVLDEGRVRLTLFFGDVVDAWSTLTFQADAWFLDGFAPACNPEMWLDEGIRLIRRHSRAGTTIATFTAVGRIRRALQSQGFVMRKAPGFGRKRDMIVGHLPSEEAEPVQAQIAGPIAIIGAGLAGSLLANNLAQRGVEVVLIDAAQQAGAGASRNLQGASYVKLGVDFNAQTELALTALNFAYQAYEPYRDSVWHPTGLLQLAWSEQESDRQTRFLDRNHYPESLLYPVNASTATDLTGVPCPSGGLWFPRSGWLAPQTLCQRLVEHPRIHQRFGVKVQRLTPCNGKWHIASDGGPDTIVESLVIAAGHLTPTLIPLQSSFRFKAIRGQVTHLPEGLLKAPGAVICGERYLNPMAGNIAVTGATFDLHNSDPQPTGVSNQENLEKLRAMLPDAFNDHGESSATFEGRVGFRCTTHDYQPVVGPVKDMEGRSLDGVYLFTGLGSKGISYAPLLAEYLADRLLAHPEAIPGPLRKLLDPGRMIRAKTKDTRKNTELSFGEAVK</sequence>
<dbReference type="InterPro" id="IPR047785">
    <property type="entry name" value="tRNA_MNMC2"/>
</dbReference>
<dbReference type="RefSeq" id="WP_248157527.1">
    <property type="nucleotide sequence ID" value="NZ_JAKZAJ010000003.1"/>
</dbReference>
<keyword evidence="7 10" id="KW-0274">FAD</keyword>
<keyword evidence="1 10" id="KW-0963">Cytoplasm</keyword>
<dbReference type="Gene3D" id="3.40.50.150">
    <property type="entry name" value="Vaccinia Virus protein VP39"/>
    <property type="match status" value="1"/>
</dbReference>
<comment type="similarity">
    <text evidence="10">In the C-terminal section; belongs to the DAO family.</text>
</comment>
<dbReference type="NCBIfam" id="TIGR03197">
    <property type="entry name" value="MnmC_Cterm"/>
    <property type="match status" value="1"/>
</dbReference>
<evidence type="ECO:0000256" key="1">
    <source>
        <dbReference type="ARBA" id="ARBA00022490"/>
    </source>
</evidence>
<dbReference type="InterPro" id="IPR017610">
    <property type="entry name" value="tRNA_S-uridine_synth_MnmC_C"/>
</dbReference>
<dbReference type="PANTHER" id="PTHR13847">
    <property type="entry name" value="SARCOSINE DEHYDROGENASE-RELATED"/>
    <property type="match status" value="1"/>
</dbReference>
<protein>
    <recommendedName>
        <fullName evidence="10">tRNA 5-methylaminomethyl-2-thiouridine biosynthesis bifunctional protein MnmC</fullName>
        <shortName evidence="10">tRNA mnm(5)s(2)U biosynthesis bifunctional protein</shortName>
    </recommendedName>
    <domain>
        <recommendedName>
            <fullName evidence="10">tRNA (mnm(5)s(2)U34)-methyltransferase</fullName>
            <ecNumber evidence="10">2.1.1.61</ecNumber>
        </recommendedName>
    </domain>
    <domain>
        <recommendedName>
            <fullName evidence="10">FAD-dependent cmnm(5)s(2)U34 oxidoreductase</fullName>
            <ecNumber evidence="10">1.5.-.-</ecNumber>
        </recommendedName>
    </domain>
</protein>
<evidence type="ECO:0000256" key="4">
    <source>
        <dbReference type="ARBA" id="ARBA00022679"/>
    </source>
</evidence>
<comment type="similarity">
    <text evidence="10">In the N-terminal section; belongs to the methyltransferase superfamily. tRNA (mnm(5)s(2)U34)-methyltransferase family.</text>
</comment>
<dbReference type="EMBL" id="JBHSNL010000001">
    <property type="protein sequence ID" value="MFC5543698.1"/>
    <property type="molecule type" value="Genomic_DNA"/>
</dbReference>
<dbReference type="EC" id="1.5.-.-" evidence="10"/>
<evidence type="ECO:0000313" key="13">
    <source>
        <dbReference type="EMBL" id="MFC5543698.1"/>
    </source>
</evidence>
<dbReference type="Pfam" id="PF01266">
    <property type="entry name" value="DAO"/>
    <property type="match status" value="1"/>
</dbReference>
<comment type="subcellular location">
    <subcellularLocation>
        <location evidence="10">Cytoplasm</location>
    </subcellularLocation>
</comment>
<dbReference type="HAMAP" id="MF_01102">
    <property type="entry name" value="MnmC"/>
    <property type="match status" value="1"/>
</dbReference>
<evidence type="ECO:0000256" key="7">
    <source>
        <dbReference type="ARBA" id="ARBA00022827"/>
    </source>
</evidence>
<keyword evidence="2 10" id="KW-0489">Methyltransferase</keyword>
<keyword evidence="9 10" id="KW-0511">Multifunctional enzyme</keyword>
<dbReference type="EC" id="2.1.1.61" evidence="10"/>
<dbReference type="InterPro" id="IPR023032">
    <property type="entry name" value="tRNA_MAMT_biosynth_bifunc_MnmC"/>
</dbReference>
<evidence type="ECO:0000256" key="6">
    <source>
        <dbReference type="ARBA" id="ARBA00022694"/>
    </source>
</evidence>
<accession>A0ABW0RIF7</accession>
<reference evidence="14" key="1">
    <citation type="journal article" date="2019" name="Int. J. Syst. Evol. Microbiol.">
        <title>The Global Catalogue of Microorganisms (GCM) 10K type strain sequencing project: providing services to taxonomists for standard genome sequencing and annotation.</title>
        <authorList>
            <consortium name="The Broad Institute Genomics Platform"/>
            <consortium name="The Broad Institute Genome Sequencing Center for Infectious Disease"/>
            <person name="Wu L."/>
            <person name="Ma J."/>
        </authorList>
    </citation>
    <scope>NUCLEOTIDE SEQUENCE [LARGE SCALE GENOMIC DNA]</scope>
    <source>
        <strain evidence="14">CGMCC 4.1799</strain>
    </source>
</reference>
<evidence type="ECO:0000259" key="11">
    <source>
        <dbReference type="Pfam" id="PF01266"/>
    </source>
</evidence>
<keyword evidence="6 10" id="KW-0819">tRNA processing</keyword>
<dbReference type="Gene3D" id="3.50.50.60">
    <property type="entry name" value="FAD/NAD(P)-binding domain"/>
    <property type="match status" value="1"/>
</dbReference>
<feature type="region of interest" description="FAD-dependent cmnm(5)s(2)U34 oxidoreductase" evidence="10">
    <location>
        <begin position="260"/>
        <end position="642"/>
    </location>
</feature>
<dbReference type="NCBIfam" id="NF033855">
    <property type="entry name" value="tRNA_MNMC2"/>
    <property type="match status" value="1"/>
</dbReference>
<dbReference type="SUPFAM" id="SSF54373">
    <property type="entry name" value="FAD-linked reductases, C-terminal domain"/>
    <property type="match status" value="1"/>
</dbReference>
<dbReference type="InterPro" id="IPR036188">
    <property type="entry name" value="FAD/NAD-bd_sf"/>
</dbReference>
<comment type="cofactor">
    <cofactor evidence="10">
        <name>FAD</name>
        <dbReference type="ChEBI" id="CHEBI:57692"/>
    </cofactor>
</comment>
<keyword evidence="5 10" id="KW-0949">S-adenosyl-L-methionine</keyword>
<evidence type="ECO:0000256" key="8">
    <source>
        <dbReference type="ARBA" id="ARBA00023002"/>
    </source>
</evidence>
<keyword evidence="14" id="KW-1185">Reference proteome</keyword>
<evidence type="ECO:0000259" key="12">
    <source>
        <dbReference type="Pfam" id="PF05430"/>
    </source>
</evidence>
<dbReference type="Proteomes" id="UP001596055">
    <property type="component" value="Unassembled WGS sequence"/>
</dbReference>
<feature type="domain" description="FAD dependent oxidoreductase" evidence="11">
    <location>
        <begin position="257"/>
        <end position="600"/>
    </location>
</feature>
<name>A0ABW0RIF7_9GAMM</name>
<dbReference type="InterPro" id="IPR029063">
    <property type="entry name" value="SAM-dependent_MTases_sf"/>
</dbReference>
<evidence type="ECO:0000256" key="10">
    <source>
        <dbReference type="HAMAP-Rule" id="MF_01102"/>
    </source>
</evidence>
<dbReference type="InterPro" id="IPR008471">
    <property type="entry name" value="MnmC-like_methylTransf"/>
</dbReference>
<feature type="domain" description="MnmC-like methyltransferase" evidence="12">
    <location>
        <begin position="119"/>
        <end position="241"/>
    </location>
</feature>
<keyword evidence="8 10" id="KW-0560">Oxidoreductase</keyword>
<gene>
    <name evidence="10 13" type="primary">mnmC</name>
    <name evidence="13" type="ORF">ACFPQA_01400</name>
</gene>
<evidence type="ECO:0000256" key="2">
    <source>
        <dbReference type="ARBA" id="ARBA00022603"/>
    </source>
</evidence>
<comment type="catalytic activity">
    <reaction evidence="10">
        <text>5-aminomethyl-2-thiouridine(34) in tRNA + S-adenosyl-L-methionine = 5-methylaminomethyl-2-thiouridine(34) in tRNA + S-adenosyl-L-homocysteine + H(+)</text>
        <dbReference type="Rhea" id="RHEA:19569"/>
        <dbReference type="Rhea" id="RHEA-COMP:10195"/>
        <dbReference type="Rhea" id="RHEA-COMP:10197"/>
        <dbReference type="ChEBI" id="CHEBI:15378"/>
        <dbReference type="ChEBI" id="CHEBI:57856"/>
        <dbReference type="ChEBI" id="CHEBI:59789"/>
        <dbReference type="ChEBI" id="CHEBI:74454"/>
        <dbReference type="ChEBI" id="CHEBI:74455"/>
        <dbReference type="EC" id="2.1.1.61"/>
    </reaction>
</comment>
<evidence type="ECO:0000256" key="3">
    <source>
        <dbReference type="ARBA" id="ARBA00022630"/>
    </source>
</evidence>
<comment type="caution">
    <text evidence="13">The sequence shown here is derived from an EMBL/GenBank/DDBJ whole genome shotgun (WGS) entry which is preliminary data.</text>
</comment>
<dbReference type="PRINTS" id="PR00420">
    <property type="entry name" value="RNGMNOXGNASE"/>
</dbReference>
<dbReference type="NCBIfam" id="NF002481">
    <property type="entry name" value="PRK01747.1-2"/>
    <property type="match status" value="1"/>
</dbReference>
<dbReference type="Pfam" id="PF05430">
    <property type="entry name" value="Methyltransf_30"/>
    <property type="match status" value="1"/>
</dbReference>
<comment type="function">
    <text evidence="10">Catalyzes the last two steps in the biosynthesis of 5-methylaminomethyl-2-thiouridine (mnm(5)s(2)U) at the wobble position (U34) in tRNA. Catalyzes the FAD-dependent demodification of cmnm(5)s(2)U34 to nm(5)s(2)U34, followed by the transfer of a methyl group from S-adenosyl-L-methionine to nm(5)s(2)U34, to form mnm(5)s(2)U34.</text>
</comment>
<keyword evidence="4 10" id="KW-0808">Transferase</keyword>
<evidence type="ECO:0000313" key="14">
    <source>
        <dbReference type="Proteomes" id="UP001596055"/>
    </source>
</evidence>